<reference evidence="1" key="1">
    <citation type="submission" date="2020-11" db="EMBL/GenBank/DDBJ databases">
        <authorList>
            <person name="Tran Van P."/>
        </authorList>
    </citation>
    <scope>NUCLEOTIDE SEQUENCE</scope>
</reference>
<evidence type="ECO:0000313" key="1">
    <source>
        <dbReference type="EMBL" id="CAD7604214.1"/>
    </source>
</evidence>
<proteinExistence type="predicted"/>
<dbReference type="EMBL" id="OE843905">
    <property type="protein sequence ID" value="CAD7604214.1"/>
    <property type="molecule type" value="Genomic_DNA"/>
</dbReference>
<protein>
    <submittedName>
        <fullName evidence="1">Uncharacterized protein</fullName>
    </submittedName>
</protein>
<organism evidence="1">
    <name type="scientific">Timema genevievae</name>
    <name type="common">Walking stick</name>
    <dbReference type="NCBI Taxonomy" id="629358"/>
    <lineage>
        <taxon>Eukaryota</taxon>
        <taxon>Metazoa</taxon>
        <taxon>Ecdysozoa</taxon>
        <taxon>Arthropoda</taxon>
        <taxon>Hexapoda</taxon>
        <taxon>Insecta</taxon>
        <taxon>Pterygota</taxon>
        <taxon>Neoptera</taxon>
        <taxon>Polyneoptera</taxon>
        <taxon>Phasmatodea</taxon>
        <taxon>Timematodea</taxon>
        <taxon>Timematoidea</taxon>
        <taxon>Timematidae</taxon>
        <taxon>Timema</taxon>
    </lineage>
</organism>
<accession>A0A7R9PQC0</accession>
<sequence>MFYIKEPEVFDGRGRGGNLVPILTLPRGKGTFVKIFQDLPSWWTGTLGDVLVDRGGHGTLGDIVVDRGGLGDILVDRCGLGDILVDRGGLGHREISYRDSSHYLLSYAIVEPEGSCQGRFKKIAVVDLLRANLVPPVGLYQRPVTPPPIPSPGRDTTPAWKRYHLPSEFKCRDGVIVGEKAFQKTIPTVNRLYLLPQDSNQTLSELAEAHLIWRCCMSLKMVAHWRERLWFLLSRNAANQTTWMLCLGQTETSLH</sequence>
<gene>
    <name evidence="1" type="ORF">TGEB3V08_LOCUS9069</name>
</gene>
<name>A0A7R9PQC0_TIMGE</name>
<dbReference type="AlphaFoldDB" id="A0A7R9PQC0"/>